<feature type="transmembrane region" description="Helical" evidence="8">
    <location>
        <begin position="524"/>
        <end position="542"/>
    </location>
</feature>
<organism evidence="9 10">
    <name type="scientific">Duganella radicis</name>
    <dbReference type="NCBI Taxonomy" id="551988"/>
    <lineage>
        <taxon>Bacteria</taxon>
        <taxon>Pseudomonadati</taxon>
        <taxon>Pseudomonadota</taxon>
        <taxon>Betaproteobacteria</taxon>
        <taxon>Burkholderiales</taxon>
        <taxon>Oxalobacteraceae</taxon>
        <taxon>Telluria group</taxon>
        <taxon>Duganella</taxon>
    </lineage>
</organism>
<keyword evidence="6 8" id="KW-1133">Transmembrane helix</keyword>
<reference evidence="9 10" key="1">
    <citation type="submission" date="2019-11" db="EMBL/GenBank/DDBJ databases">
        <title>Type strains purchased from KCTC, JCM and DSMZ.</title>
        <authorList>
            <person name="Lu H."/>
        </authorList>
    </citation>
    <scope>NUCLEOTIDE SEQUENCE [LARGE SCALE GENOMIC DNA]</scope>
    <source>
        <strain evidence="9 10">KCTC 22382</strain>
    </source>
</reference>
<keyword evidence="2" id="KW-0813">Transport</keyword>
<evidence type="ECO:0000256" key="1">
    <source>
        <dbReference type="ARBA" id="ARBA00004429"/>
    </source>
</evidence>
<dbReference type="EMBL" id="WNKY01000002">
    <property type="protein sequence ID" value="MTV36790.1"/>
    <property type="molecule type" value="Genomic_DNA"/>
</dbReference>
<evidence type="ECO:0000256" key="7">
    <source>
        <dbReference type="ARBA" id="ARBA00023136"/>
    </source>
</evidence>
<dbReference type="InterPro" id="IPR027463">
    <property type="entry name" value="AcrB_DN_DC_subdom"/>
</dbReference>
<evidence type="ECO:0000256" key="4">
    <source>
        <dbReference type="ARBA" id="ARBA00022519"/>
    </source>
</evidence>
<dbReference type="InterPro" id="IPR001036">
    <property type="entry name" value="Acrflvin-R"/>
</dbReference>
<feature type="transmembrane region" description="Helical" evidence="8">
    <location>
        <begin position="12"/>
        <end position="30"/>
    </location>
</feature>
<sequence length="1023" mass="109610">MNFTDIFIKRPVLASVISLLIVVLGLRSLFSLPINQYPKTQNAVVTISTTYYGADAATVAGFITQPLESAIAQAQGIDYLSSSSNSGVSTITATLRLNYDSNRALTEITTQVNSVKNQLPQQAQQPVLTVQTGQTTDAMYMGFYSDTLPTNNVTDFLARVVKPKLDSIQGVQTAELLGARQFALRAWLDAGKMAAHGVTAAEVSAALAANNYLAGLGSTKGQMVTVPLTAGTDLHTVDEFKQLAVKQAGGAIVRLEDIATVTLGSENYDFNVAFSGVRSVFIGIKVAPEANILDVAKRVREAFPAIRDQLPSGLTGEIVYDSTEFINTSIDEVVKTLVEALIIVTVVIYLFLGSFRAVIVPVVAMPLSLIGTFFVMLMLGYSINLLTLLAIVLAIGLVVDDAIIVVENVDRHMKAGMTPFDSAIVAARELGSPILAMTVVLIAVYVPIGFQGGLTGALFTEFAFTLAGAVAVSGIVALTLSPMMCGHFFDHTQDEGKFVKAIDKVFDKVHNGYLRVLHSLLNTWPVLIVFGVIVFLLLIVQFKMSQSELAPEEDQGIVLSQVVGAPTATSDQMQAYAKQIFEVAKSLPEYEQMFQITGVPTTNSGIGGVLFKSWDKRTRSAHEIQQELQAKWNGIAGGRVAAFQFPALPGSSGLPVQFVITTTEPFENLNTVAHAVLEKAQKDNKFYFVDVDLKIDTPQARVDVDRDKLATLGLTQQDFGNAMAAALGGGYVNYFSISGRSYKVIPQVQQVDRLNPSDVLDFYIKTPNGDMIPASTVATIKYSVQPESITRFQQLNSATISGVTGASQGEIQQYLRDALKEVAPSGYTADFSGESRQYAAESGGFLVTMLFAIIIVFLALAAQFESFRDPVVILFSVPMALFGAMSFIFLGFASINIYTQVGLVTLMGLISKHGILIVEVANHLREAGKSKREAIEEAAATRLRPILMTTAAMVFGVVPLVIASGAGAAGRHAMGLVIFTGLSIGTLFTLFVVPAMYMFLAGEHKAEAKPAGAADAPAPQGAH</sequence>
<dbReference type="Gene3D" id="3.30.70.1320">
    <property type="entry name" value="Multidrug efflux transporter AcrB pore domain like"/>
    <property type="match status" value="1"/>
</dbReference>
<gene>
    <name evidence="9" type="ORF">GM676_04215</name>
</gene>
<feature type="transmembrane region" description="Helical" evidence="8">
    <location>
        <begin position="359"/>
        <end position="379"/>
    </location>
</feature>
<keyword evidence="10" id="KW-1185">Reference proteome</keyword>
<feature type="transmembrane region" description="Helical" evidence="8">
    <location>
        <begin position="430"/>
        <end position="450"/>
    </location>
</feature>
<dbReference type="PANTHER" id="PTHR32063:SF14">
    <property type="entry name" value="BLL4319 PROTEIN"/>
    <property type="match status" value="1"/>
</dbReference>
<dbReference type="Gene3D" id="3.30.70.1430">
    <property type="entry name" value="Multidrug efflux transporter AcrB pore domain"/>
    <property type="match status" value="2"/>
</dbReference>
<evidence type="ECO:0000313" key="9">
    <source>
        <dbReference type="EMBL" id="MTV36790.1"/>
    </source>
</evidence>
<dbReference type="GO" id="GO:0042910">
    <property type="term" value="F:xenobiotic transmembrane transporter activity"/>
    <property type="evidence" value="ECO:0007669"/>
    <property type="project" value="TreeGrafter"/>
</dbReference>
<evidence type="ECO:0000256" key="8">
    <source>
        <dbReference type="SAM" id="Phobius"/>
    </source>
</evidence>
<feature type="transmembrane region" description="Helical" evidence="8">
    <location>
        <begin position="462"/>
        <end position="480"/>
    </location>
</feature>
<comment type="subcellular location">
    <subcellularLocation>
        <location evidence="1">Cell inner membrane</location>
        <topology evidence="1">Multi-pass membrane protein</topology>
    </subcellularLocation>
</comment>
<dbReference type="SUPFAM" id="SSF82693">
    <property type="entry name" value="Multidrug efflux transporter AcrB pore domain, PN1, PN2, PC1 and PC2 subdomains"/>
    <property type="match status" value="4"/>
</dbReference>
<feature type="transmembrane region" description="Helical" evidence="8">
    <location>
        <begin position="844"/>
        <end position="864"/>
    </location>
</feature>
<protein>
    <submittedName>
        <fullName evidence="9">Multidrug efflux protein</fullName>
    </submittedName>
</protein>
<keyword evidence="7 8" id="KW-0472">Membrane</keyword>
<evidence type="ECO:0000256" key="6">
    <source>
        <dbReference type="ARBA" id="ARBA00022989"/>
    </source>
</evidence>
<evidence type="ECO:0000256" key="5">
    <source>
        <dbReference type="ARBA" id="ARBA00022692"/>
    </source>
</evidence>
<dbReference type="Gene3D" id="1.20.1640.10">
    <property type="entry name" value="Multidrug efflux transporter AcrB transmembrane domain"/>
    <property type="match status" value="2"/>
</dbReference>
<dbReference type="SUPFAM" id="SSF82866">
    <property type="entry name" value="Multidrug efflux transporter AcrB transmembrane domain"/>
    <property type="match status" value="2"/>
</dbReference>
<feature type="transmembrane region" description="Helical" evidence="8">
    <location>
        <begin position="333"/>
        <end position="352"/>
    </location>
</feature>
<name>A0A6L6PCP5_9BURK</name>
<dbReference type="FunFam" id="1.20.1640.10:FF:000001">
    <property type="entry name" value="Efflux pump membrane transporter"/>
    <property type="match status" value="1"/>
</dbReference>
<dbReference type="PANTHER" id="PTHR32063">
    <property type="match status" value="1"/>
</dbReference>
<feature type="transmembrane region" description="Helical" evidence="8">
    <location>
        <begin position="976"/>
        <end position="1000"/>
    </location>
</feature>
<keyword evidence="4" id="KW-0997">Cell inner membrane</keyword>
<dbReference type="OrthoDB" id="9757904at2"/>
<dbReference type="PRINTS" id="PR00702">
    <property type="entry name" value="ACRIFLAVINRP"/>
</dbReference>
<dbReference type="Gene3D" id="3.30.2090.10">
    <property type="entry name" value="Multidrug efflux transporter AcrB TolC docking domain, DN and DC subdomains"/>
    <property type="match status" value="2"/>
</dbReference>
<dbReference type="AlphaFoldDB" id="A0A6L6PCP5"/>
<evidence type="ECO:0000313" key="10">
    <source>
        <dbReference type="Proteomes" id="UP000475582"/>
    </source>
</evidence>
<dbReference type="GO" id="GO:0005886">
    <property type="term" value="C:plasma membrane"/>
    <property type="evidence" value="ECO:0007669"/>
    <property type="project" value="UniProtKB-SubCell"/>
</dbReference>
<accession>A0A6L6PCP5</accession>
<dbReference type="RefSeq" id="WP_155462136.1">
    <property type="nucleotide sequence ID" value="NZ_WNKY01000002.1"/>
</dbReference>
<evidence type="ECO:0000256" key="3">
    <source>
        <dbReference type="ARBA" id="ARBA00022475"/>
    </source>
</evidence>
<feature type="transmembrane region" description="Helical" evidence="8">
    <location>
        <begin position="871"/>
        <end position="895"/>
    </location>
</feature>
<evidence type="ECO:0000256" key="2">
    <source>
        <dbReference type="ARBA" id="ARBA00022448"/>
    </source>
</evidence>
<dbReference type="Gene3D" id="3.30.70.1440">
    <property type="entry name" value="Multidrug efflux transporter AcrB pore domain"/>
    <property type="match status" value="1"/>
</dbReference>
<dbReference type="Proteomes" id="UP000475582">
    <property type="component" value="Unassembled WGS sequence"/>
</dbReference>
<feature type="transmembrane region" description="Helical" evidence="8">
    <location>
        <begin position="385"/>
        <end position="409"/>
    </location>
</feature>
<keyword evidence="3" id="KW-1003">Cell membrane</keyword>
<dbReference type="SUPFAM" id="SSF82714">
    <property type="entry name" value="Multidrug efflux transporter AcrB TolC docking domain, DN and DC subdomains"/>
    <property type="match status" value="2"/>
</dbReference>
<proteinExistence type="predicted"/>
<dbReference type="Pfam" id="PF00873">
    <property type="entry name" value="ACR_tran"/>
    <property type="match status" value="1"/>
</dbReference>
<feature type="transmembrane region" description="Helical" evidence="8">
    <location>
        <begin position="945"/>
        <end position="970"/>
    </location>
</feature>
<comment type="caution">
    <text evidence="9">The sequence shown here is derived from an EMBL/GenBank/DDBJ whole genome shotgun (WGS) entry which is preliminary data.</text>
</comment>
<keyword evidence="5 8" id="KW-0812">Transmembrane</keyword>